<keyword evidence="4 8" id="KW-0472">Membrane</keyword>
<dbReference type="GO" id="GO:0007165">
    <property type="term" value="P:signal transduction"/>
    <property type="evidence" value="ECO:0007669"/>
    <property type="project" value="UniProtKB-KW"/>
</dbReference>
<dbReference type="CDD" id="cd06225">
    <property type="entry name" value="HAMP"/>
    <property type="match status" value="1"/>
</dbReference>
<evidence type="ECO:0000256" key="7">
    <source>
        <dbReference type="PROSITE-ProRule" id="PRU00284"/>
    </source>
</evidence>
<feature type="transmembrane region" description="Helical" evidence="8">
    <location>
        <begin position="60"/>
        <end position="85"/>
    </location>
</feature>
<keyword evidence="3 8" id="KW-1133">Transmembrane helix</keyword>
<dbReference type="AlphaFoldDB" id="A0A4R6UJL8"/>
<feature type="transmembrane region" description="Helical" evidence="8">
    <location>
        <begin position="17"/>
        <end position="37"/>
    </location>
</feature>
<gene>
    <name evidence="11" type="ORF">EV696_11168</name>
</gene>
<dbReference type="EMBL" id="SNYM01000011">
    <property type="protein sequence ID" value="TDQ47140.1"/>
    <property type="molecule type" value="Genomic_DNA"/>
</dbReference>
<dbReference type="PANTHER" id="PTHR32089">
    <property type="entry name" value="METHYL-ACCEPTING CHEMOTAXIS PROTEIN MCPB"/>
    <property type="match status" value="1"/>
</dbReference>
<feature type="domain" description="HAMP" evidence="10">
    <location>
        <begin position="83"/>
        <end position="136"/>
    </location>
</feature>
<reference evidence="11 12" key="1">
    <citation type="submission" date="2019-03" db="EMBL/GenBank/DDBJ databases">
        <title>Genomic Encyclopedia of Type Strains, Phase IV (KMG-IV): sequencing the most valuable type-strain genomes for metagenomic binning, comparative biology and taxonomic classification.</title>
        <authorList>
            <person name="Goeker M."/>
        </authorList>
    </citation>
    <scope>NUCLEOTIDE SEQUENCE [LARGE SCALE GENOMIC DNA]</scope>
    <source>
        <strain evidence="11 12">DSM 103792</strain>
    </source>
</reference>
<dbReference type="Pfam" id="PF00015">
    <property type="entry name" value="MCPsignal"/>
    <property type="match status" value="1"/>
</dbReference>
<dbReference type="Pfam" id="PF00672">
    <property type="entry name" value="HAMP"/>
    <property type="match status" value="1"/>
</dbReference>
<feature type="domain" description="Methyl-accepting transducer" evidence="9">
    <location>
        <begin position="141"/>
        <end position="377"/>
    </location>
</feature>
<dbReference type="PROSITE" id="PS50111">
    <property type="entry name" value="CHEMOTAXIS_TRANSDUC_2"/>
    <property type="match status" value="1"/>
</dbReference>
<evidence type="ECO:0000256" key="3">
    <source>
        <dbReference type="ARBA" id="ARBA00022989"/>
    </source>
</evidence>
<evidence type="ECO:0000256" key="6">
    <source>
        <dbReference type="ARBA" id="ARBA00029447"/>
    </source>
</evidence>
<dbReference type="PANTHER" id="PTHR32089:SF119">
    <property type="entry name" value="METHYL-ACCEPTING CHEMOTAXIS PROTEIN CTPL"/>
    <property type="match status" value="1"/>
</dbReference>
<keyword evidence="5 7" id="KW-0807">Transducer</keyword>
<evidence type="ECO:0000256" key="5">
    <source>
        <dbReference type="ARBA" id="ARBA00023224"/>
    </source>
</evidence>
<evidence type="ECO:0000256" key="2">
    <source>
        <dbReference type="ARBA" id="ARBA00022692"/>
    </source>
</evidence>
<proteinExistence type="inferred from homology"/>
<comment type="caution">
    <text evidence="11">The sequence shown here is derived from an EMBL/GenBank/DDBJ whole genome shotgun (WGS) entry which is preliminary data.</text>
</comment>
<name>A0A4R6UJL8_9GAMM</name>
<evidence type="ECO:0000256" key="1">
    <source>
        <dbReference type="ARBA" id="ARBA00004141"/>
    </source>
</evidence>
<evidence type="ECO:0000259" key="9">
    <source>
        <dbReference type="PROSITE" id="PS50111"/>
    </source>
</evidence>
<dbReference type="SUPFAM" id="SSF58104">
    <property type="entry name" value="Methyl-accepting chemotaxis protein (MCP) signaling domain"/>
    <property type="match status" value="1"/>
</dbReference>
<keyword evidence="12" id="KW-1185">Reference proteome</keyword>
<dbReference type="GO" id="GO:0006935">
    <property type="term" value="P:chemotaxis"/>
    <property type="evidence" value="ECO:0007669"/>
    <property type="project" value="UniProtKB-ARBA"/>
</dbReference>
<dbReference type="SMART" id="SM00283">
    <property type="entry name" value="MA"/>
    <property type="match status" value="1"/>
</dbReference>
<dbReference type="Gene3D" id="1.10.287.950">
    <property type="entry name" value="Methyl-accepting chemotaxis protein"/>
    <property type="match status" value="1"/>
</dbReference>
<keyword evidence="2 8" id="KW-0812">Transmembrane</keyword>
<dbReference type="PROSITE" id="PS50885">
    <property type="entry name" value="HAMP"/>
    <property type="match status" value="1"/>
</dbReference>
<organism evidence="11 12">
    <name type="scientific">Permianibacter aggregans</name>
    <dbReference type="NCBI Taxonomy" id="1510150"/>
    <lineage>
        <taxon>Bacteria</taxon>
        <taxon>Pseudomonadati</taxon>
        <taxon>Pseudomonadota</taxon>
        <taxon>Gammaproteobacteria</taxon>
        <taxon>Pseudomonadales</taxon>
        <taxon>Pseudomonadaceae</taxon>
        <taxon>Permianibacter</taxon>
    </lineage>
</organism>
<dbReference type="InterPro" id="IPR004089">
    <property type="entry name" value="MCPsignal_dom"/>
</dbReference>
<accession>A0A4R6UJL8</accession>
<sequence length="418" mass="45410">MFGFLPAMRDLPLKYKFWLVNVISFFGMAMLTLFAMVRKQAALEKAGKPTDFLTVFADEFWAYAGVVLLLMLLVLAGSQLLISFVERHVQTLRQAMQAVEQQNDLSQWVAVHSRDEIGEMAGAFNAMQKSLRKVVDNVKTASGKVKQAVDDIHVAALETSKGMDNQGRSAGQIVSKVEQMMDTSHSVQHQAVQALENTEKANELVRTGNGVVADLTKAFHALATDVQQSSALISRLAEDSKRIGSVLNVIREIADQTNLLALNAAIEAARAGESGRGFAVVADEVRNLARRAGESTEEIRAIVEALQNTTDETVLLMNGSVDRASASEAQATRASQSLGDIERAVTGIRDSNKTINGLAKKQVDIADKLHGDIGEIQTVSVSTQQLSKEFVDSSETLETLADELLASVAQFQYSKARD</sequence>
<dbReference type="GO" id="GO:0016020">
    <property type="term" value="C:membrane"/>
    <property type="evidence" value="ECO:0007669"/>
    <property type="project" value="UniProtKB-SubCell"/>
</dbReference>
<comment type="subcellular location">
    <subcellularLocation>
        <location evidence="1">Membrane</location>
        <topology evidence="1">Multi-pass membrane protein</topology>
    </subcellularLocation>
</comment>
<comment type="similarity">
    <text evidence="6">Belongs to the methyl-accepting chemotaxis (MCP) protein family.</text>
</comment>
<dbReference type="Proteomes" id="UP000295375">
    <property type="component" value="Unassembled WGS sequence"/>
</dbReference>
<dbReference type="FunFam" id="1.10.287.950:FF:000001">
    <property type="entry name" value="Methyl-accepting chemotaxis sensory transducer"/>
    <property type="match status" value="1"/>
</dbReference>
<dbReference type="InterPro" id="IPR003660">
    <property type="entry name" value="HAMP_dom"/>
</dbReference>
<evidence type="ECO:0000259" key="10">
    <source>
        <dbReference type="PROSITE" id="PS50885"/>
    </source>
</evidence>
<evidence type="ECO:0000256" key="4">
    <source>
        <dbReference type="ARBA" id="ARBA00023136"/>
    </source>
</evidence>
<protein>
    <submittedName>
        <fullName evidence="11">Methyl-accepting chemotaxis protein</fullName>
    </submittedName>
</protein>
<dbReference type="SMART" id="SM00304">
    <property type="entry name" value="HAMP"/>
    <property type="match status" value="1"/>
</dbReference>
<evidence type="ECO:0000256" key="8">
    <source>
        <dbReference type="SAM" id="Phobius"/>
    </source>
</evidence>
<evidence type="ECO:0000313" key="11">
    <source>
        <dbReference type="EMBL" id="TDQ47140.1"/>
    </source>
</evidence>
<evidence type="ECO:0000313" key="12">
    <source>
        <dbReference type="Proteomes" id="UP000295375"/>
    </source>
</evidence>